<organism evidence="11 12">
    <name type="scientific">Anaerorhabdus furcosa</name>
    <dbReference type="NCBI Taxonomy" id="118967"/>
    <lineage>
        <taxon>Bacteria</taxon>
        <taxon>Bacillati</taxon>
        <taxon>Bacillota</taxon>
        <taxon>Erysipelotrichia</taxon>
        <taxon>Erysipelotrichales</taxon>
        <taxon>Erysipelotrichaceae</taxon>
        <taxon>Anaerorhabdus</taxon>
    </lineage>
</organism>
<keyword evidence="6" id="KW-0274">FAD</keyword>
<keyword evidence="4" id="KW-0813">Transport</keyword>
<evidence type="ECO:0000313" key="12">
    <source>
        <dbReference type="Proteomes" id="UP000243297"/>
    </source>
</evidence>
<dbReference type="GO" id="GO:0005506">
    <property type="term" value="F:iron ion binding"/>
    <property type="evidence" value="ECO:0007669"/>
    <property type="project" value="InterPro"/>
</dbReference>
<dbReference type="SUPFAM" id="SSF56281">
    <property type="entry name" value="Metallo-hydrolase/oxidoreductase"/>
    <property type="match status" value="1"/>
</dbReference>
<dbReference type="PROSITE" id="PS50902">
    <property type="entry name" value="FLAVODOXIN_LIKE"/>
    <property type="match status" value="1"/>
</dbReference>
<dbReference type="InterPro" id="IPR051285">
    <property type="entry name" value="NADH_oxidoreductase_modular"/>
</dbReference>
<gene>
    <name evidence="11" type="ORF">SAMN02745191_1594</name>
</gene>
<dbReference type="InterPro" id="IPR041575">
    <property type="entry name" value="Rubredoxin_C"/>
</dbReference>
<dbReference type="PRINTS" id="PR00368">
    <property type="entry name" value="FADPNR"/>
</dbReference>
<keyword evidence="12" id="KW-1185">Reference proteome</keyword>
<dbReference type="InterPro" id="IPR016156">
    <property type="entry name" value="FAD/NAD-linked_Rdtase_dimer_sf"/>
</dbReference>
<evidence type="ECO:0000256" key="2">
    <source>
        <dbReference type="ARBA" id="ARBA00001974"/>
    </source>
</evidence>
<dbReference type="AlphaFoldDB" id="A0A1T4NDZ7"/>
<dbReference type="SMART" id="SM00849">
    <property type="entry name" value="Lactamase_B"/>
    <property type="match status" value="1"/>
</dbReference>
<dbReference type="PROSITE" id="PS50903">
    <property type="entry name" value="RUBREDOXIN_LIKE"/>
    <property type="match status" value="1"/>
</dbReference>
<protein>
    <submittedName>
        <fullName evidence="11">Flavorubredoxin</fullName>
    </submittedName>
</protein>
<dbReference type="Gene3D" id="3.50.50.60">
    <property type="entry name" value="FAD/NAD(P)-binding domain"/>
    <property type="match status" value="2"/>
</dbReference>
<keyword evidence="8" id="KW-0408">Iron</keyword>
<dbReference type="Gene3D" id="3.30.390.30">
    <property type="match status" value="1"/>
</dbReference>
<dbReference type="InterPro" id="IPR045761">
    <property type="entry name" value="ODP_dom"/>
</dbReference>
<dbReference type="InterPro" id="IPR023753">
    <property type="entry name" value="FAD/NAD-binding_dom"/>
</dbReference>
<evidence type="ECO:0000256" key="7">
    <source>
        <dbReference type="ARBA" id="ARBA00022982"/>
    </source>
</evidence>
<dbReference type="RefSeq" id="WP_078711990.1">
    <property type="nucleotide sequence ID" value="NZ_FUWY01000004.1"/>
</dbReference>
<dbReference type="SUPFAM" id="SSF52218">
    <property type="entry name" value="Flavoproteins"/>
    <property type="match status" value="1"/>
</dbReference>
<dbReference type="Pfam" id="PF00258">
    <property type="entry name" value="Flavodoxin_1"/>
    <property type="match status" value="1"/>
</dbReference>
<keyword evidence="5" id="KW-0285">Flavoprotein</keyword>
<feature type="domain" description="Flavodoxin-like" evidence="9">
    <location>
        <begin position="256"/>
        <end position="394"/>
    </location>
</feature>
<dbReference type="SUPFAM" id="SSF57802">
    <property type="entry name" value="Rubredoxin-like"/>
    <property type="match status" value="1"/>
</dbReference>
<dbReference type="SUPFAM" id="SSF51905">
    <property type="entry name" value="FAD/NAD(P)-binding domain"/>
    <property type="match status" value="2"/>
</dbReference>
<dbReference type="Gene3D" id="3.40.50.360">
    <property type="match status" value="1"/>
</dbReference>
<feature type="domain" description="Rubredoxin-like" evidence="10">
    <location>
        <begin position="410"/>
        <end position="442"/>
    </location>
</feature>
<evidence type="ECO:0000259" key="10">
    <source>
        <dbReference type="PROSITE" id="PS50903"/>
    </source>
</evidence>
<dbReference type="CDD" id="cd00350">
    <property type="entry name" value="rubredoxin_like"/>
    <property type="match status" value="1"/>
</dbReference>
<comment type="cofactor">
    <cofactor evidence="2">
        <name>FAD</name>
        <dbReference type="ChEBI" id="CHEBI:57692"/>
    </cofactor>
</comment>
<evidence type="ECO:0000256" key="8">
    <source>
        <dbReference type="ARBA" id="ARBA00023004"/>
    </source>
</evidence>
<keyword evidence="7" id="KW-0249">Electron transport</keyword>
<dbReference type="PANTHER" id="PTHR32145">
    <property type="entry name" value="DIFLAVIN FLAVOPROTEIN A 2-RELATED"/>
    <property type="match status" value="1"/>
</dbReference>
<evidence type="ECO:0000256" key="4">
    <source>
        <dbReference type="ARBA" id="ARBA00022448"/>
    </source>
</evidence>
<dbReference type="GO" id="GO:0010181">
    <property type="term" value="F:FMN binding"/>
    <property type="evidence" value="ECO:0007669"/>
    <property type="project" value="InterPro"/>
</dbReference>
<comment type="similarity">
    <text evidence="3">In the N-terminal section; belongs to the zinc metallo-hydrolase group 3 family.</text>
</comment>
<dbReference type="Proteomes" id="UP000243297">
    <property type="component" value="Unassembled WGS sequence"/>
</dbReference>
<comment type="cofactor">
    <cofactor evidence="1">
        <name>Fe cation</name>
        <dbReference type="ChEBI" id="CHEBI:24875"/>
    </cofactor>
</comment>
<dbReference type="PRINTS" id="PR00411">
    <property type="entry name" value="PNDRDTASEI"/>
</dbReference>
<sequence>MKTLSLKKGITWTGVLDPELKIFDIIMETKFGTTYNSYLVEGSEKIALIETAKLNFFEDYLSTLKSLIDISKINYIVLNHTEPDHTGSLEKLIEINPNIIIVATPVAIGFLKEIMNRDFYSLPVKEGDTLSLGDKTLYFMPLPNLHWPDTMFTYINEDKTLFTCDSFGAHYSFEDVLRSKVTNEEDYQEALKYYFDNIIGPFKNPFMVKGLNRIQDLEIDMICTGHGPVLDTKIDEIMKTYRTWCEAKNPNVRKTVIIPYVSAYGYTEQLANKIKEGIKASGTVDVRLYDMNHSDKAKVLEEIGYADGILFGTPTIVGEALEPIWELAISLHGPVHGGKLASAFGSYGWSGEGVPHIIERLKQVRLKVVDGFRIRFKPSEANLVEAYDFGYNFGCVLLDKKNEKLEPKKSGKVKCMICGAILDDTEDICPVCGVGKENFIAVEDLTLTHHHDTKEHFVILGGGVAAYNAAREIRFRNDTCKITMISEEAYLPYNRPMLTKALLANFTENQMAIEKAEWYKNNKIDLRLNTKVVSLDPNKKEVTLNQGEVITYDKCIYALGSTSFVPPIEGSTLQEVISIRSVSDVKRITELLPNTKNVVVIGGGVLGLEAAWEMHKSKCHVTVLELLPHLMPRQLDEGASNVLRNVLQKNGLDLHTSVKIKKILGTTKVEGIELEDGIVIPADLVLISAGVRANTKIAQDAGIEVNRAIVVNDHMETSNKDIYAAGDCAEFDQINYSLWSEAVEMGKVAGANAAGDDKAYTTVLGALSFFGLNTNLYAIGDTGKNPNIQYKTVEVSDSQKGTYEKLYFANNLICGFILLGDLKKMKELTNAYLAKASFADVLK</sequence>
<dbReference type="InterPro" id="IPR001279">
    <property type="entry name" value="Metallo-B-lactamas"/>
</dbReference>
<accession>A0A1T4NDZ7</accession>
<dbReference type="Pfam" id="PF07992">
    <property type="entry name" value="Pyr_redox_2"/>
    <property type="match status" value="1"/>
</dbReference>
<proteinExistence type="inferred from homology"/>
<name>A0A1T4NDZ7_9FIRM</name>
<dbReference type="InterPro" id="IPR029039">
    <property type="entry name" value="Flavoprotein-like_sf"/>
</dbReference>
<dbReference type="Pfam" id="PF18267">
    <property type="entry name" value="Rubredoxin_C"/>
    <property type="match status" value="1"/>
</dbReference>
<dbReference type="PANTHER" id="PTHR32145:SF11">
    <property type="entry name" value="DIFLAVIN FLAVOPROTEIN A 2-RELATED"/>
    <property type="match status" value="1"/>
</dbReference>
<dbReference type="EMBL" id="FUWY01000004">
    <property type="protein sequence ID" value="SJZ77571.1"/>
    <property type="molecule type" value="Genomic_DNA"/>
</dbReference>
<dbReference type="CDD" id="cd07709">
    <property type="entry name" value="flavodiiron_proteins_MBL-fold"/>
    <property type="match status" value="1"/>
</dbReference>
<dbReference type="STRING" id="118967.SAMN02745191_1594"/>
<dbReference type="InterPro" id="IPR008254">
    <property type="entry name" value="Flavodoxin/NO_synth"/>
</dbReference>
<dbReference type="OrthoDB" id="9807946at2"/>
<evidence type="ECO:0000256" key="6">
    <source>
        <dbReference type="ARBA" id="ARBA00022827"/>
    </source>
</evidence>
<reference evidence="12" key="1">
    <citation type="submission" date="2017-02" db="EMBL/GenBank/DDBJ databases">
        <authorList>
            <person name="Varghese N."/>
            <person name="Submissions S."/>
        </authorList>
    </citation>
    <scope>NUCLEOTIDE SEQUENCE [LARGE SCALE GENOMIC DNA]</scope>
    <source>
        <strain evidence="12">ATCC 25662</strain>
    </source>
</reference>
<evidence type="ECO:0000259" key="9">
    <source>
        <dbReference type="PROSITE" id="PS50902"/>
    </source>
</evidence>
<evidence type="ECO:0000256" key="1">
    <source>
        <dbReference type="ARBA" id="ARBA00001962"/>
    </source>
</evidence>
<dbReference type="InterPro" id="IPR024934">
    <property type="entry name" value="Rubredoxin-like_dom"/>
</dbReference>
<evidence type="ECO:0000313" key="11">
    <source>
        <dbReference type="EMBL" id="SJZ77571.1"/>
    </source>
</evidence>
<dbReference type="InterPro" id="IPR036188">
    <property type="entry name" value="FAD/NAD-bd_sf"/>
</dbReference>
<evidence type="ECO:0000256" key="3">
    <source>
        <dbReference type="ARBA" id="ARBA00007121"/>
    </source>
</evidence>
<dbReference type="Gene3D" id="3.60.15.10">
    <property type="entry name" value="Ribonuclease Z/Hydroxyacylglutathione hydrolase-like"/>
    <property type="match status" value="1"/>
</dbReference>
<dbReference type="InterPro" id="IPR036866">
    <property type="entry name" value="RibonucZ/Hydroxyglut_hydro"/>
</dbReference>
<dbReference type="Pfam" id="PF19583">
    <property type="entry name" value="ODP"/>
    <property type="match status" value="1"/>
</dbReference>
<evidence type="ECO:0000256" key="5">
    <source>
        <dbReference type="ARBA" id="ARBA00022630"/>
    </source>
</evidence>
<dbReference type="GO" id="GO:0016651">
    <property type="term" value="F:oxidoreductase activity, acting on NAD(P)H"/>
    <property type="evidence" value="ECO:0007669"/>
    <property type="project" value="UniProtKB-ARBA"/>
</dbReference>